<organism evidence="2 3">
    <name type="scientific">Spodoptera exigua</name>
    <name type="common">Beet armyworm</name>
    <name type="synonym">Noctua fulgens</name>
    <dbReference type="NCBI Taxonomy" id="7107"/>
    <lineage>
        <taxon>Eukaryota</taxon>
        <taxon>Metazoa</taxon>
        <taxon>Ecdysozoa</taxon>
        <taxon>Arthropoda</taxon>
        <taxon>Hexapoda</taxon>
        <taxon>Insecta</taxon>
        <taxon>Pterygota</taxon>
        <taxon>Neoptera</taxon>
        <taxon>Endopterygota</taxon>
        <taxon>Lepidoptera</taxon>
        <taxon>Glossata</taxon>
        <taxon>Ditrysia</taxon>
        <taxon>Noctuoidea</taxon>
        <taxon>Noctuidae</taxon>
        <taxon>Amphipyrinae</taxon>
        <taxon>Spodoptera</taxon>
    </lineage>
</organism>
<keyword evidence="1" id="KW-0472">Membrane</keyword>
<keyword evidence="1" id="KW-0812">Transmembrane</keyword>
<dbReference type="EMBL" id="JACKWZ010000001">
    <property type="protein sequence ID" value="KAF9424952.1"/>
    <property type="molecule type" value="Genomic_DNA"/>
</dbReference>
<protein>
    <submittedName>
        <fullName evidence="2">Uncharacterized protein</fullName>
    </submittedName>
</protein>
<sequence length="238" mass="25460">MYNFKSIDMITVQYIYVSYKKFWHDCITSSGSKQSTETKMKFFVAFVALVAITVASPVSKPVDHDLAHLEAIIAAINSPSTDPATAALLEQQLFDIVSAVSPVDVGPAIVPQPEQEPVEEIAQDVPQPDFGAVTNPVVPSPVVVGPIPEGAPSPLVQIIVNINHASKPEPIPIGPVVEPEPVDIVEVEPVPVQVVDVKPEPVDIVPEPVVEPEPVPVEPVQVEVPTLPEPAVLPDELN</sequence>
<evidence type="ECO:0000256" key="1">
    <source>
        <dbReference type="SAM" id="Phobius"/>
    </source>
</evidence>
<proteinExistence type="predicted"/>
<keyword evidence="3" id="KW-1185">Reference proteome</keyword>
<evidence type="ECO:0000313" key="2">
    <source>
        <dbReference type="EMBL" id="KAF9424952.1"/>
    </source>
</evidence>
<dbReference type="Proteomes" id="UP000648187">
    <property type="component" value="Unassembled WGS sequence"/>
</dbReference>
<dbReference type="AlphaFoldDB" id="A0A835GV81"/>
<feature type="transmembrane region" description="Helical" evidence="1">
    <location>
        <begin position="42"/>
        <end position="59"/>
    </location>
</feature>
<accession>A0A835GV81</accession>
<reference evidence="2" key="1">
    <citation type="submission" date="2020-08" db="EMBL/GenBank/DDBJ databases">
        <title>Spodoptera exigua strain:BAW_Kor-Di-RS1 Genome sequencing and assembly.</title>
        <authorList>
            <person name="Kim J."/>
            <person name="Nam H.Y."/>
            <person name="Kwon M."/>
            <person name="Choi J.H."/>
            <person name="Cho S.R."/>
            <person name="Kim G.-H."/>
        </authorList>
    </citation>
    <scope>NUCLEOTIDE SEQUENCE</scope>
    <source>
        <strain evidence="2">BAW_Kor-Di-RS1</strain>
        <tissue evidence="2">Whole-body</tissue>
    </source>
</reference>
<keyword evidence="1" id="KW-1133">Transmembrane helix</keyword>
<gene>
    <name evidence="2" type="ORF">HW555_000253</name>
</gene>
<evidence type="ECO:0000313" key="3">
    <source>
        <dbReference type="Proteomes" id="UP000648187"/>
    </source>
</evidence>
<comment type="caution">
    <text evidence="2">The sequence shown here is derived from an EMBL/GenBank/DDBJ whole genome shotgun (WGS) entry which is preliminary data.</text>
</comment>
<name>A0A835GV81_SPOEX</name>